<dbReference type="Pfam" id="PF19274">
    <property type="entry name" value="PI4K_N"/>
    <property type="match status" value="1"/>
</dbReference>
<dbReference type="InterPro" id="IPR045495">
    <property type="entry name" value="PI4K_N"/>
</dbReference>
<dbReference type="Proteomes" id="UP001642360">
    <property type="component" value="Unassembled WGS sequence"/>
</dbReference>
<sequence>MESLIELWDLIAQNPSQFADKLAWICGRCPPIDSVPAGSLRVRGHSLMQYSPPSFGSDSIASFFNDFLSYVNKDSELSSDFAMAVAEYMGEINFRPILPYDADKLVSTLLERFEISVPSSPPRELSSQRSANHFQSNERTCPGNEVSNASGSSSGEASRVTDEANSASSSKGLGMNGGSFAWKSNVDIFGAGAGFNDGGGSSAKYKQSVQIDPKLLEQVRAIAKEQLQSMKRDWTEQGQLLKVRIDTKLASSKRLLHGTLALLIEATEACLFSVLQKLRICEELFRSLLVGISQITLTRGGQLLRVLLICFKPLVLSTCALIHHLFALDTWGSSQDAMFESVLKTCCEIIEFGWSKGRSPVDIFIMGLATSIRERNDYEEEVGSLVWLRVL</sequence>
<keyword evidence="5" id="KW-1185">Reference proteome</keyword>
<gene>
    <name evidence="4" type="ORF">ILEXP_LOCUS10881</name>
</gene>
<dbReference type="AlphaFoldDB" id="A0ABC8REX6"/>
<feature type="compositionally biased region" description="Polar residues" evidence="2">
    <location>
        <begin position="125"/>
        <end position="139"/>
    </location>
</feature>
<organism evidence="4 5">
    <name type="scientific">Ilex paraguariensis</name>
    <name type="common">yerba mate</name>
    <dbReference type="NCBI Taxonomy" id="185542"/>
    <lineage>
        <taxon>Eukaryota</taxon>
        <taxon>Viridiplantae</taxon>
        <taxon>Streptophyta</taxon>
        <taxon>Embryophyta</taxon>
        <taxon>Tracheophyta</taxon>
        <taxon>Spermatophyta</taxon>
        <taxon>Magnoliopsida</taxon>
        <taxon>eudicotyledons</taxon>
        <taxon>Gunneridae</taxon>
        <taxon>Pentapetalae</taxon>
        <taxon>asterids</taxon>
        <taxon>campanulids</taxon>
        <taxon>Aquifoliales</taxon>
        <taxon>Aquifoliaceae</taxon>
        <taxon>Ilex</taxon>
    </lineage>
</organism>
<comment type="caution">
    <text evidence="4">The sequence shown here is derived from an EMBL/GenBank/DDBJ whole genome shotgun (WGS) entry which is preliminary data.</text>
</comment>
<evidence type="ECO:0000256" key="2">
    <source>
        <dbReference type="SAM" id="MobiDB-lite"/>
    </source>
</evidence>
<evidence type="ECO:0000256" key="1">
    <source>
        <dbReference type="ARBA" id="ARBA00006209"/>
    </source>
</evidence>
<comment type="similarity">
    <text evidence="1">Belongs to the PI3/PI4-kinase family. Type III PI4K subfamily.</text>
</comment>
<accession>A0ABC8REX6</accession>
<evidence type="ECO:0000259" key="3">
    <source>
        <dbReference type="Pfam" id="PF19274"/>
    </source>
</evidence>
<dbReference type="EMBL" id="CAUOFW020001280">
    <property type="protein sequence ID" value="CAK9143185.1"/>
    <property type="molecule type" value="Genomic_DNA"/>
</dbReference>
<protein>
    <recommendedName>
        <fullName evidence="3">PI4-kinase N-terminal domain-containing protein</fullName>
    </recommendedName>
</protein>
<reference evidence="4 5" key="1">
    <citation type="submission" date="2024-02" db="EMBL/GenBank/DDBJ databases">
        <authorList>
            <person name="Vignale AGUSTIN F."/>
            <person name="Sosa J E."/>
            <person name="Modenutti C."/>
        </authorList>
    </citation>
    <scope>NUCLEOTIDE SEQUENCE [LARGE SCALE GENOMIC DNA]</scope>
</reference>
<evidence type="ECO:0000313" key="4">
    <source>
        <dbReference type="EMBL" id="CAK9143185.1"/>
    </source>
</evidence>
<feature type="region of interest" description="Disordered" evidence="2">
    <location>
        <begin position="118"/>
        <end position="171"/>
    </location>
</feature>
<evidence type="ECO:0000313" key="5">
    <source>
        <dbReference type="Proteomes" id="UP001642360"/>
    </source>
</evidence>
<feature type="domain" description="PI4-kinase N-terminal" evidence="3">
    <location>
        <begin position="208"/>
        <end position="382"/>
    </location>
</feature>
<proteinExistence type="inferred from homology"/>
<feature type="compositionally biased region" description="Low complexity" evidence="2">
    <location>
        <begin position="144"/>
        <end position="158"/>
    </location>
</feature>
<name>A0ABC8REX6_9AQUA</name>